<protein>
    <recommendedName>
        <fullName evidence="11">NOP14 nucleolar protein</fullName>
    </recommendedName>
</protein>
<evidence type="ECO:0000256" key="6">
    <source>
        <dbReference type="ARBA" id="ARBA00024695"/>
    </source>
</evidence>
<evidence type="ECO:0000313" key="10">
    <source>
        <dbReference type="Proteomes" id="UP000465112"/>
    </source>
</evidence>
<dbReference type="PANTHER" id="PTHR23183">
    <property type="entry name" value="NOP14"/>
    <property type="match status" value="1"/>
</dbReference>
<keyword evidence="3" id="KW-0690">Ribosome biogenesis</keyword>
<feature type="region of interest" description="Disordered" evidence="8">
    <location>
        <begin position="262"/>
        <end position="311"/>
    </location>
</feature>
<keyword evidence="5" id="KW-0539">Nucleus</keyword>
<accession>A0A6A5DU82</accession>
<keyword evidence="10" id="KW-1185">Reference proteome</keyword>
<dbReference type="AlphaFoldDB" id="A0A6A5DU82"/>
<feature type="region of interest" description="Disordered" evidence="8">
    <location>
        <begin position="328"/>
        <end position="437"/>
    </location>
</feature>
<feature type="region of interest" description="Disordered" evidence="8">
    <location>
        <begin position="162"/>
        <end position="189"/>
    </location>
</feature>
<feature type="coiled-coil region" evidence="7">
    <location>
        <begin position="192"/>
        <end position="223"/>
    </location>
</feature>
<evidence type="ECO:0000256" key="8">
    <source>
        <dbReference type="SAM" id="MobiDB-lite"/>
    </source>
</evidence>
<proteinExistence type="inferred from homology"/>
<keyword evidence="4" id="KW-0698">rRNA processing</keyword>
<reference evidence="9 10" key="1">
    <citation type="submission" date="2019-06" db="EMBL/GenBank/DDBJ databases">
        <title>A chromosome-scale genome assembly of the European perch, Perca fluviatilis.</title>
        <authorList>
            <person name="Roques C."/>
            <person name="Zahm M."/>
            <person name="Cabau C."/>
            <person name="Klopp C."/>
            <person name="Bouchez O."/>
            <person name="Donnadieu C."/>
            <person name="Kuhl H."/>
            <person name="Gislard M."/>
            <person name="Guendouz S."/>
            <person name="Journot L."/>
            <person name="Haffray P."/>
            <person name="Bestin A."/>
            <person name="Morvezen R."/>
            <person name="Feron R."/>
            <person name="Wen M."/>
            <person name="Jouanno E."/>
            <person name="Herpin A."/>
            <person name="Schartl M."/>
            <person name="Postlethwait J."/>
            <person name="Schaerlinger B."/>
            <person name="Chardard D."/>
            <person name="Lecocq T."/>
            <person name="Poncet C."/>
            <person name="Jaffrelo L."/>
            <person name="Lampietro C."/>
            <person name="Guiguen Y."/>
        </authorList>
    </citation>
    <scope>NUCLEOTIDE SEQUENCE [LARGE SCALE GENOMIC DNA]</scope>
    <source>
        <tissue evidence="9">Blood</tissue>
    </source>
</reference>
<comment type="function">
    <text evidence="6">Involved in nucleolar processing of pre-18S ribosomal RNA. Has a role in the nuclear export of 40S pre-ribosomal subunit to the cytoplasm.</text>
</comment>
<evidence type="ECO:0000313" key="9">
    <source>
        <dbReference type="EMBL" id="KAF1377621.1"/>
    </source>
</evidence>
<dbReference type="PANTHER" id="PTHR23183:SF0">
    <property type="entry name" value="NUCLEOLAR PROTEIN 14"/>
    <property type="match status" value="1"/>
</dbReference>
<feature type="region of interest" description="Disordered" evidence="8">
    <location>
        <begin position="1"/>
        <end position="22"/>
    </location>
</feature>
<evidence type="ECO:0000256" key="1">
    <source>
        <dbReference type="ARBA" id="ARBA00004604"/>
    </source>
</evidence>
<sequence length="877" mass="100387">MGKAPKKRSMADKVRKTKTSTEIKNNPFEVKINRKKFDILGRKSKHDVGLPGVSRSKAINKRKETLLKEYKQKNKSSKFIDRRFGEYDTKMAPEDKILKRFAMERQRNHDKKDVYNLNEEEELTHYGQSLAEMEKFNDLVNSDDESEEKGLLSAELTASHFGGGGLLRKKSSGEQQQEGEGSHRAKSRQELIEELIQKSKLEKRERQVQKEEAQELTEKLDQEWKSIQALMVKKTPKGERVEEEKPKLEQYDMMVRELGFEMKAQPSEKLKTPEELAREEREKLQKLEADRLRRMMGDEVGESSQSQIHMSADDLNDGFILDTDDKKTLSYQDGKWNIGEESEEDKGEDEEEGQSGEEEESEAEEEDEDEDGDEEEEEEEEEGEEEEEEQEGSSEEEDGHSDLESEQESEDEEEKQEDEKASAKPSLSKEEIKAQQEAAKAELPYTFTAPENYSDLKDLLHGHTPDNQRLIVARTQKSNHASLAVGNKLKLQKLFVFLLEYIGELANRSPPELTTIDKLIPELYTLCQMFPEAACKAMQSILGDAGHSTEEVLEVKGHVAFPALDMLIYLKVTALLFPTSDFRHPVTTPALLYISQALTKCPVRSLQDVTSGLALCCLAVEYVSFSKRFLPELINFLAGTLHLAVQDKTALGCTVVPPFKPSGKCSDLLVLSDSESCQSWSKKSLPLSATQRLELKNELGRDHHRLMCLSTCLDLVKRCCLLYKDLTSFACIFQPIRSLLSKHLPAQTLPELLQELHGEILEAIGSAPVAHSRLVLERKKPIPLKLLTPKIVEVLDYGKKRGSTREERERERLQHKYKKEFKGALREIRKDTRFLAREKLNEVMNRDSERKRKVRELFGSLATQEGEWKALKRRKRK</sequence>
<feature type="compositionally biased region" description="Basic and acidic residues" evidence="8">
    <location>
        <begin position="180"/>
        <end position="189"/>
    </location>
</feature>
<gene>
    <name evidence="9" type="ORF">PFLUV_G00202670</name>
</gene>
<evidence type="ECO:0000256" key="7">
    <source>
        <dbReference type="SAM" id="Coils"/>
    </source>
</evidence>
<comment type="similarity">
    <text evidence="2">Belongs to the NOP14 family.</text>
</comment>
<dbReference type="Pfam" id="PF04147">
    <property type="entry name" value="Nop14"/>
    <property type="match status" value="1"/>
</dbReference>
<evidence type="ECO:0000256" key="5">
    <source>
        <dbReference type="ARBA" id="ARBA00023242"/>
    </source>
</evidence>
<organism evidence="9 10">
    <name type="scientific">Perca fluviatilis</name>
    <name type="common">European perch</name>
    <dbReference type="NCBI Taxonomy" id="8168"/>
    <lineage>
        <taxon>Eukaryota</taxon>
        <taxon>Metazoa</taxon>
        <taxon>Chordata</taxon>
        <taxon>Craniata</taxon>
        <taxon>Vertebrata</taxon>
        <taxon>Euteleostomi</taxon>
        <taxon>Actinopterygii</taxon>
        <taxon>Neopterygii</taxon>
        <taxon>Teleostei</taxon>
        <taxon>Neoteleostei</taxon>
        <taxon>Acanthomorphata</taxon>
        <taxon>Eupercaria</taxon>
        <taxon>Perciformes</taxon>
        <taxon>Percoidei</taxon>
        <taxon>Percidae</taxon>
        <taxon>Percinae</taxon>
        <taxon>Perca</taxon>
    </lineage>
</organism>
<dbReference type="Proteomes" id="UP000465112">
    <property type="component" value="Chromosome 17"/>
</dbReference>
<evidence type="ECO:0008006" key="11">
    <source>
        <dbReference type="Google" id="ProtNLM"/>
    </source>
</evidence>
<comment type="caution">
    <text evidence="9">The sequence shown here is derived from an EMBL/GenBank/DDBJ whole genome shotgun (WGS) entry which is preliminary data.</text>
</comment>
<keyword evidence="7" id="KW-0175">Coiled coil</keyword>
<dbReference type="EMBL" id="VHII01000017">
    <property type="protein sequence ID" value="KAF1377621.1"/>
    <property type="molecule type" value="Genomic_DNA"/>
</dbReference>
<dbReference type="InterPro" id="IPR007276">
    <property type="entry name" value="Nop14"/>
</dbReference>
<feature type="compositionally biased region" description="Basic and acidic residues" evidence="8">
    <location>
        <begin position="417"/>
        <end position="434"/>
    </location>
</feature>
<feature type="compositionally biased region" description="Basic and acidic residues" evidence="8">
    <location>
        <begin position="262"/>
        <end position="297"/>
    </location>
</feature>
<evidence type="ECO:0000256" key="4">
    <source>
        <dbReference type="ARBA" id="ARBA00022552"/>
    </source>
</evidence>
<evidence type="ECO:0000256" key="2">
    <source>
        <dbReference type="ARBA" id="ARBA00007466"/>
    </source>
</evidence>
<evidence type="ECO:0000256" key="3">
    <source>
        <dbReference type="ARBA" id="ARBA00022517"/>
    </source>
</evidence>
<comment type="subcellular location">
    <subcellularLocation>
        <location evidence="1">Nucleus</location>
        <location evidence="1">Nucleolus</location>
    </subcellularLocation>
</comment>
<dbReference type="GO" id="GO:0030692">
    <property type="term" value="C:Noc4p-Nop14p complex"/>
    <property type="evidence" value="ECO:0007669"/>
    <property type="project" value="TreeGrafter"/>
</dbReference>
<dbReference type="GO" id="GO:0032040">
    <property type="term" value="C:small-subunit processome"/>
    <property type="evidence" value="ECO:0007669"/>
    <property type="project" value="InterPro"/>
</dbReference>
<dbReference type="GO" id="GO:0030490">
    <property type="term" value="P:maturation of SSU-rRNA"/>
    <property type="evidence" value="ECO:0007669"/>
    <property type="project" value="TreeGrafter"/>
</dbReference>
<name>A0A6A5DU82_PERFL</name>
<feature type="compositionally biased region" description="Acidic residues" evidence="8">
    <location>
        <begin position="340"/>
        <end position="416"/>
    </location>
</feature>
<dbReference type="OrthoDB" id="441771at2759"/>